<dbReference type="PRINTS" id="PR00420">
    <property type="entry name" value="RNGMNOXGNASE"/>
</dbReference>
<dbReference type="VEuPathDB" id="FungiDB:A1O9_03278"/>
<keyword evidence="2" id="KW-0274">FAD</keyword>
<reference evidence="5 6" key="1">
    <citation type="submission" date="2013-03" db="EMBL/GenBank/DDBJ databases">
        <title>The Genome Sequence of Exophiala aquamarina CBS 119918.</title>
        <authorList>
            <consortium name="The Broad Institute Genomics Platform"/>
            <person name="Cuomo C."/>
            <person name="de Hoog S."/>
            <person name="Gorbushina A."/>
            <person name="Walker B."/>
            <person name="Young S.K."/>
            <person name="Zeng Q."/>
            <person name="Gargeya S."/>
            <person name="Fitzgerald M."/>
            <person name="Haas B."/>
            <person name="Abouelleil A."/>
            <person name="Allen A.W."/>
            <person name="Alvarado L."/>
            <person name="Arachchi H.M."/>
            <person name="Berlin A.M."/>
            <person name="Chapman S.B."/>
            <person name="Gainer-Dewar J."/>
            <person name="Goldberg J."/>
            <person name="Griggs A."/>
            <person name="Gujja S."/>
            <person name="Hansen M."/>
            <person name="Howarth C."/>
            <person name="Imamovic A."/>
            <person name="Ireland A."/>
            <person name="Larimer J."/>
            <person name="McCowan C."/>
            <person name="Murphy C."/>
            <person name="Pearson M."/>
            <person name="Poon T.W."/>
            <person name="Priest M."/>
            <person name="Roberts A."/>
            <person name="Saif S."/>
            <person name="Shea T."/>
            <person name="Sisk P."/>
            <person name="Sykes S."/>
            <person name="Wortman J."/>
            <person name="Nusbaum C."/>
            <person name="Birren B."/>
        </authorList>
    </citation>
    <scope>NUCLEOTIDE SEQUENCE [LARGE SCALE GENOMIC DNA]</scope>
    <source>
        <strain evidence="5 6">CBS 119918</strain>
    </source>
</reference>
<dbReference type="AlphaFoldDB" id="A0A072PNQ9"/>
<evidence type="ECO:0000256" key="1">
    <source>
        <dbReference type="ARBA" id="ARBA00022630"/>
    </source>
</evidence>
<evidence type="ECO:0000313" key="6">
    <source>
        <dbReference type="Proteomes" id="UP000027920"/>
    </source>
</evidence>
<dbReference type="HOGENOM" id="CLU_1081952_0_0_1"/>
<dbReference type="STRING" id="1182545.A0A072PNQ9"/>
<evidence type="ECO:0000256" key="3">
    <source>
        <dbReference type="ARBA" id="ARBA00023002"/>
    </source>
</evidence>
<dbReference type="SUPFAM" id="SSF51905">
    <property type="entry name" value="FAD/NAD(P)-binding domain"/>
    <property type="match status" value="1"/>
</dbReference>
<keyword evidence="1" id="KW-0285">Flavoprotein</keyword>
<dbReference type="RefSeq" id="XP_013264299.1">
    <property type="nucleotide sequence ID" value="XM_013408845.1"/>
</dbReference>
<comment type="caution">
    <text evidence="5">The sequence shown here is derived from an EMBL/GenBank/DDBJ whole genome shotgun (WGS) entry which is preliminary data.</text>
</comment>
<dbReference type="GeneID" id="25278215"/>
<keyword evidence="3" id="KW-0560">Oxidoreductase</keyword>
<dbReference type="Gene3D" id="3.50.50.60">
    <property type="entry name" value="FAD/NAD(P)-binding domain"/>
    <property type="match status" value="1"/>
</dbReference>
<dbReference type="InterPro" id="IPR036188">
    <property type="entry name" value="FAD/NAD-bd_sf"/>
</dbReference>
<dbReference type="GO" id="GO:0071949">
    <property type="term" value="F:FAD binding"/>
    <property type="evidence" value="ECO:0007669"/>
    <property type="project" value="InterPro"/>
</dbReference>
<dbReference type="GO" id="GO:0016491">
    <property type="term" value="F:oxidoreductase activity"/>
    <property type="evidence" value="ECO:0007669"/>
    <property type="project" value="UniProtKB-KW"/>
</dbReference>
<evidence type="ECO:0000256" key="2">
    <source>
        <dbReference type="ARBA" id="ARBA00022827"/>
    </source>
</evidence>
<dbReference type="Pfam" id="PF01494">
    <property type="entry name" value="FAD_binding_3"/>
    <property type="match status" value="1"/>
</dbReference>
<dbReference type="OrthoDB" id="655030at2759"/>
<gene>
    <name evidence="5" type="ORF">A1O9_03278</name>
</gene>
<dbReference type="InterPro" id="IPR002938">
    <property type="entry name" value="FAD-bd"/>
</dbReference>
<keyword evidence="6" id="KW-1185">Reference proteome</keyword>
<protein>
    <recommendedName>
        <fullName evidence="4">FAD-binding domain-containing protein</fullName>
    </recommendedName>
</protein>
<accession>A0A072PNQ9</accession>
<proteinExistence type="predicted"/>
<dbReference type="Proteomes" id="UP000027920">
    <property type="component" value="Unassembled WGS sequence"/>
</dbReference>
<evidence type="ECO:0000259" key="4">
    <source>
        <dbReference type="Pfam" id="PF01494"/>
    </source>
</evidence>
<dbReference type="PANTHER" id="PTHR46865">
    <property type="entry name" value="OXIDOREDUCTASE-RELATED"/>
    <property type="match status" value="1"/>
</dbReference>
<organism evidence="5 6">
    <name type="scientific">Exophiala aquamarina CBS 119918</name>
    <dbReference type="NCBI Taxonomy" id="1182545"/>
    <lineage>
        <taxon>Eukaryota</taxon>
        <taxon>Fungi</taxon>
        <taxon>Dikarya</taxon>
        <taxon>Ascomycota</taxon>
        <taxon>Pezizomycotina</taxon>
        <taxon>Eurotiomycetes</taxon>
        <taxon>Chaetothyriomycetidae</taxon>
        <taxon>Chaetothyriales</taxon>
        <taxon>Herpotrichiellaceae</taxon>
        <taxon>Exophiala</taxon>
    </lineage>
</organism>
<dbReference type="EMBL" id="AMGV01000002">
    <property type="protein sequence ID" value="KEF61709.1"/>
    <property type="molecule type" value="Genomic_DNA"/>
</dbReference>
<sequence>MQFNLKHISNGAAGPLTGVCTSYVSPYPDLLNIEIRHKGPVMRILVSGAGIAGPTLAWFLAKTGAHIDIVEKSNSLLSNGHAVDFKGSATTVVKKMGLLDEINQSSTSEMGTRFIGSNGRPFATFSAQAGKWEGQSASLTSNIEILRGDLVAILYKATKDHPNIKYHFGTTVKEVISNNQDSVKVELSNGDVKEFDLLVAADGQWSRIRRQYFPPECVKVLDMGMYSAYWTIPRLKSDDDWWNIYVALGSRADKPKT</sequence>
<evidence type="ECO:0000313" key="5">
    <source>
        <dbReference type="EMBL" id="KEF61709.1"/>
    </source>
</evidence>
<dbReference type="PANTHER" id="PTHR46865:SF2">
    <property type="entry name" value="MONOOXYGENASE"/>
    <property type="match status" value="1"/>
</dbReference>
<dbReference type="InterPro" id="IPR051704">
    <property type="entry name" value="FAD_aromatic-hydroxylase"/>
</dbReference>
<name>A0A072PNQ9_9EURO</name>
<feature type="domain" description="FAD-binding" evidence="4">
    <location>
        <begin position="44"/>
        <end position="211"/>
    </location>
</feature>